<dbReference type="InterPro" id="IPR035418">
    <property type="entry name" value="AraC-bd_2"/>
</dbReference>
<dbReference type="SMART" id="SM00342">
    <property type="entry name" value="HTH_ARAC"/>
    <property type="match status" value="1"/>
</dbReference>
<dbReference type="GO" id="GO:0043565">
    <property type="term" value="F:sequence-specific DNA binding"/>
    <property type="evidence" value="ECO:0007669"/>
    <property type="project" value="InterPro"/>
</dbReference>
<accession>A0A494XP94</accession>
<dbReference type="Pfam" id="PF14525">
    <property type="entry name" value="AraC_binding_2"/>
    <property type="match status" value="1"/>
</dbReference>
<dbReference type="PROSITE" id="PS01124">
    <property type="entry name" value="HTH_ARAC_FAMILY_2"/>
    <property type="match status" value="1"/>
</dbReference>
<dbReference type="InterPro" id="IPR018060">
    <property type="entry name" value="HTH_AraC"/>
</dbReference>
<dbReference type="EMBL" id="RBZV01000001">
    <property type="protein sequence ID" value="RKP52448.1"/>
    <property type="molecule type" value="Genomic_DNA"/>
</dbReference>
<evidence type="ECO:0000256" key="2">
    <source>
        <dbReference type="ARBA" id="ARBA00023125"/>
    </source>
</evidence>
<dbReference type="AlphaFoldDB" id="A0A494XP94"/>
<feature type="domain" description="HTH araC/xylS-type" evidence="4">
    <location>
        <begin position="187"/>
        <end position="287"/>
    </location>
</feature>
<sequence length="357" mass="40346">MVDLYPPDDPNVAFDAEMTAFQVDALIIGRRTWLNPSKRIAHRARRTERHLGKGDLDYYVFQFQLSEATRGSAGRRNIIAGNGDLVLLDQTSTIDLEIVLGDAIYLIVPREFMHRDLSMLHGKCLTGLSAGLLVDYMCSLSRRAHQLTPEEIPHVVQATRHLLHACVRPDPETTSQVDTEVSFILRKRIRSYIDENLFDPNLNVDQICKNVGVSRSTLYRLFESSNGIAHVIQERRLVGAHQELTNSSGLKYRISEIARRHGFVSENNFSRAYKTLFGHAPRDARKQQFFGTRSTPTAPLPLNADSALTYSAWIDHCFSTGYEFRADRAVSQGLSQRMGERAKAEEIDLVRTPCLMA</sequence>
<dbReference type="Gene3D" id="1.10.10.60">
    <property type="entry name" value="Homeodomain-like"/>
    <property type="match status" value="1"/>
</dbReference>
<evidence type="ECO:0000256" key="1">
    <source>
        <dbReference type="ARBA" id="ARBA00023015"/>
    </source>
</evidence>
<dbReference type="PROSITE" id="PS00041">
    <property type="entry name" value="HTH_ARAC_FAMILY_1"/>
    <property type="match status" value="1"/>
</dbReference>
<dbReference type="PANTHER" id="PTHR47504">
    <property type="entry name" value="RIGHT ORIGIN-BINDING PROTEIN"/>
    <property type="match status" value="1"/>
</dbReference>
<evidence type="ECO:0000259" key="4">
    <source>
        <dbReference type="PROSITE" id="PS01124"/>
    </source>
</evidence>
<evidence type="ECO:0000313" key="5">
    <source>
        <dbReference type="EMBL" id="RKP52448.1"/>
    </source>
</evidence>
<gene>
    <name evidence="5" type="ORF">D7S89_02705</name>
</gene>
<evidence type="ECO:0000256" key="3">
    <source>
        <dbReference type="ARBA" id="ARBA00023163"/>
    </source>
</evidence>
<proteinExistence type="predicted"/>
<keyword evidence="1" id="KW-0805">Transcription regulation</keyword>
<reference evidence="5 6" key="1">
    <citation type="submission" date="2018-10" db="EMBL/GenBank/DDBJ databases">
        <title>Paraburkholderia sp. 7MK8-2, isolated from soil.</title>
        <authorList>
            <person name="Gao Z.-H."/>
            <person name="Qiu L.-H."/>
        </authorList>
    </citation>
    <scope>NUCLEOTIDE SEQUENCE [LARGE SCALE GENOMIC DNA]</scope>
    <source>
        <strain evidence="5 6">7MK8-2</strain>
    </source>
</reference>
<dbReference type="SUPFAM" id="SSF46689">
    <property type="entry name" value="Homeodomain-like"/>
    <property type="match status" value="2"/>
</dbReference>
<evidence type="ECO:0000313" key="6">
    <source>
        <dbReference type="Proteomes" id="UP000280434"/>
    </source>
</evidence>
<dbReference type="InterPro" id="IPR009057">
    <property type="entry name" value="Homeodomain-like_sf"/>
</dbReference>
<dbReference type="Proteomes" id="UP000280434">
    <property type="component" value="Unassembled WGS sequence"/>
</dbReference>
<dbReference type="GO" id="GO:0003700">
    <property type="term" value="F:DNA-binding transcription factor activity"/>
    <property type="evidence" value="ECO:0007669"/>
    <property type="project" value="InterPro"/>
</dbReference>
<dbReference type="InterPro" id="IPR018062">
    <property type="entry name" value="HTH_AraC-typ_CS"/>
</dbReference>
<dbReference type="InterPro" id="IPR050959">
    <property type="entry name" value="MarA-like"/>
</dbReference>
<name>A0A494XP94_9BURK</name>
<dbReference type="Pfam" id="PF12833">
    <property type="entry name" value="HTH_18"/>
    <property type="match status" value="1"/>
</dbReference>
<protein>
    <submittedName>
        <fullName evidence="5">Helix-turn-helix domain-containing protein</fullName>
    </submittedName>
</protein>
<dbReference type="PANTHER" id="PTHR47504:SF5">
    <property type="entry name" value="RIGHT ORIGIN-BINDING PROTEIN"/>
    <property type="match status" value="1"/>
</dbReference>
<keyword evidence="6" id="KW-1185">Reference proteome</keyword>
<keyword evidence="2" id="KW-0238">DNA-binding</keyword>
<comment type="caution">
    <text evidence="5">The sequence shown here is derived from an EMBL/GenBank/DDBJ whole genome shotgun (WGS) entry which is preliminary data.</text>
</comment>
<organism evidence="5 6">
    <name type="scientific">Trinickia fusca</name>
    <dbReference type="NCBI Taxonomy" id="2419777"/>
    <lineage>
        <taxon>Bacteria</taxon>
        <taxon>Pseudomonadati</taxon>
        <taxon>Pseudomonadota</taxon>
        <taxon>Betaproteobacteria</taxon>
        <taxon>Burkholderiales</taxon>
        <taxon>Burkholderiaceae</taxon>
        <taxon>Trinickia</taxon>
    </lineage>
</organism>
<keyword evidence="3" id="KW-0804">Transcription</keyword>